<proteinExistence type="predicted"/>
<dbReference type="Pfam" id="PF13794">
    <property type="entry name" value="MiaE_2"/>
    <property type="match status" value="1"/>
</dbReference>
<evidence type="ECO:0000313" key="3">
    <source>
        <dbReference type="Proteomes" id="UP001232536"/>
    </source>
</evidence>
<gene>
    <name evidence="2" type="ORF">Q6348_13930</name>
</gene>
<name>A0ABT9DCI9_9CELL</name>
<evidence type="ECO:0000313" key="2">
    <source>
        <dbReference type="EMBL" id="MDO8108295.1"/>
    </source>
</evidence>
<comment type="caution">
    <text evidence="2">The sequence shown here is derived from an EMBL/GenBank/DDBJ whole genome shotgun (WGS) entry which is preliminary data.</text>
</comment>
<dbReference type="Gene3D" id="1.20.1260.10">
    <property type="match status" value="1"/>
</dbReference>
<accession>A0ABT9DCI9</accession>
<feature type="domain" description="Ferritin-like" evidence="1">
    <location>
        <begin position="20"/>
        <end position="194"/>
    </location>
</feature>
<dbReference type="RefSeq" id="WP_304602003.1">
    <property type="nucleotide sequence ID" value="NZ_JAUQYP010000002.1"/>
</dbReference>
<keyword evidence="3" id="KW-1185">Reference proteome</keyword>
<sequence>MSDSAPDTAAPAAPGDLALPLLGMIAYFQLAAFTRLAADSGLAPTLTQRLSLAGYARNALNRVDRVAGRIVELGGDPQSAMRPFAGVLVEFDERTEPSTWSERLLKSYVGYGVADDFARVLAEGLDPASREVVDEVMSDDGHGATVVAALEAAGADDATLSPRLALWGRRLVGESLGVVQRVLGAHPEVVRLLAGALPGDEPQSRLFARLTAEHTRRMDRLGLAA</sequence>
<dbReference type="Proteomes" id="UP001232536">
    <property type="component" value="Unassembled WGS sequence"/>
</dbReference>
<protein>
    <submittedName>
        <fullName evidence="2">Ferritin-like fold-containing protein</fullName>
    </submittedName>
</protein>
<dbReference type="EMBL" id="JAUQYP010000002">
    <property type="protein sequence ID" value="MDO8108295.1"/>
    <property type="molecule type" value="Genomic_DNA"/>
</dbReference>
<dbReference type="InterPro" id="IPR059125">
    <property type="entry name" value="Ferritin_actino"/>
</dbReference>
<dbReference type="InterPro" id="IPR012347">
    <property type="entry name" value="Ferritin-like"/>
</dbReference>
<reference evidence="2 3" key="1">
    <citation type="submission" date="2023-07" db="EMBL/GenBank/DDBJ databases">
        <title>Description of novel actinomycetes strains, isolated from tidal flat sediment.</title>
        <authorList>
            <person name="Lu C."/>
        </authorList>
    </citation>
    <scope>NUCLEOTIDE SEQUENCE [LARGE SCALE GENOMIC DNA]</scope>
    <source>
        <strain evidence="2 3">SYSU T00b441</strain>
    </source>
</reference>
<evidence type="ECO:0000259" key="1">
    <source>
        <dbReference type="Pfam" id="PF13794"/>
    </source>
</evidence>
<organism evidence="2 3">
    <name type="scientific">Actinotalea lenta</name>
    <dbReference type="NCBI Taxonomy" id="3064654"/>
    <lineage>
        <taxon>Bacteria</taxon>
        <taxon>Bacillati</taxon>
        <taxon>Actinomycetota</taxon>
        <taxon>Actinomycetes</taxon>
        <taxon>Micrococcales</taxon>
        <taxon>Cellulomonadaceae</taxon>
        <taxon>Actinotalea</taxon>
    </lineage>
</organism>